<keyword evidence="4" id="KW-1185">Reference proteome</keyword>
<dbReference type="InterPro" id="IPR057988">
    <property type="entry name" value="PBCV1_P7"/>
</dbReference>
<protein>
    <submittedName>
        <fullName evidence="3">Uncharacterized protein Z162R</fullName>
    </submittedName>
</protein>
<feature type="domain" description="PBCV-1 P7 disulphide-bonded" evidence="2">
    <location>
        <begin position="147"/>
        <end position="184"/>
    </location>
</feature>
<dbReference type="GeneID" id="5470338"/>
<sequence length="186" mass="20649">MSRLITIGAIVVILAIIFAMMMRKKENFAPNADFATLNNIKYSPARPSAVIYQNMYEATYTPKITYGGRVRACPPGTVDVGGKCLTSKFGPLVNGKCPATMIENTSLDVNMQCMARRSKRKLINGVFKCYETEIDTDGLTCMAGNDTVFTTREYYNGKWACPTGTEDTGFTYDDGQNMLRQCRILP</sequence>
<dbReference type="Pfam" id="PF25636">
    <property type="entry name" value="PBCV1_P7"/>
    <property type="match status" value="1"/>
</dbReference>
<keyword evidence="1" id="KW-0812">Transmembrane</keyword>
<proteinExistence type="predicted"/>
<organism evidence="3 4">
    <name type="scientific">Chlorovirus heliozoae</name>
    <dbReference type="NCBI Taxonomy" id="322019"/>
    <lineage>
        <taxon>Viruses</taxon>
        <taxon>Varidnaviria</taxon>
        <taxon>Bamfordvirae</taxon>
        <taxon>Nucleocytoviricota</taxon>
        <taxon>Megaviricetes</taxon>
        <taxon>Algavirales</taxon>
        <taxon>Phycodnaviridae</taxon>
        <taxon>Chlorovirus</taxon>
    </lineage>
</organism>
<dbReference type="EMBL" id="EF101928">
    <property type="protein sequence ID" value="ABT16296.1"/>
    <property type="molecule type" value="Genomic_DNA"/>
</dbReference>
<keyword evidence="1" id="KW-0472">Membrane</keyword>
<gene>
    <name evidence="3" type="primary">Z162R</name>
    <name evidence="3" type="ORF">ATCV1_Z162R</name>
</gene>
<evidence type="ECO:0000259" key="2">
    <source>
        <dbReference type="Pfam" id="PF25636"/>
    </source>
</evidence>
<dbReference type="RefSeq" id="YP_001426643.1">
    <property type="nucleotide sequence ID" value="NC_008724.1"/>
</dbReference>
<accession>A7K8C2</accession>
<reference evidence="3 4" key="1">
    <citation type="submission" date="2006-09" db="EMBL/GenBank/DDBJ databases">
        <title>Sequence and annotation of the 288-kb ATCV-1 virus that infects an endosymbiotic Chlorella strain of the heliozoon Acanthocystis turfacea.</title>
        <authorList>
            <person name="Fitzgerald L.A."/>
            <person name="Graves M.V."/>
            <person name="Li X."/>
            <person name="Pfitzner A.J.P."/>
            <person name="Hartigan J."/>
            <person name="Van Etten J.L."/>
        </authorList>
    </citation>
    <scope>NUCLEOTIDE SEQUENCE [LARGE SCALE GENOMIC DNA]</scope>
    <source>
        <strain evidence="3 4">ATCV-1</strain>
    </source>
</reference>
<evidence type="ECO:0000313" key="3">
    <source>
        <dbReference type="EMBL" id="ABT16296.1"/>
    </source>
</evidence>
<name>A7K8C2_9PHYC</name>
<evidence type="ECO:0000256" key="1">
    <source>
        <dbReference type="SAM" id="Phobius"/>
    </source>
</evidence>
<feature type="transmembrane region" description="Helical" evidence="1">
    <location>
        <begin position="6"/>
        <end position="22"/>
    </location>
</feature>
<evidence type="ECO:0000313" key="4">
    <source>
        <dbReference type="Proteomes" id="UP000202420"/>
    </source>
</evidence>
<dbReference type="KEGG" id="vg:5470338"/>
<keyword evidence="1" id="KW-1133">Transmembrane helix</keyword>
<dbReference type="Proteomes" id="UP000202420">
    <property type="component" value="Segment"/>
</dbReference>